<evidence type="ECO:0000256" key="18">
    <source>
        <dbReference type="PIRSR" id="PIRSR600829-4"/>
    </source>
</evidence>
<dbReference type="InterPro" id="IPR036945">
    <property type="entry name" value="DAGK_sf"/>
</dbReference>
<keyword evidence="3" id="KW-1003">Cell membrane</keyword>
<evidence type="ECO:0000256" key="2">
    <source>
        <dbReference type="ARBA" id="ARBA00005967"/>
    </source>
</evidence>
<dbReference type="PANTHER" id="PTHR34299">
    <property type="entry name" value="DIACYLGLYCEROL KINASE"/>
    <property type="match status" value="1"/>
</dbReference>
<proteinExistence type="inferred from homology"/>
<protein>
    <submittedName>
        <fullName evidence="20">Undecaprenol kinase</fullName>
    </submittedName>
</protein>
<name>A0A1I2H274_9BACT</name>
<keyword evidence="5" id="KW-0808">Transferase</keyword>
<feature type="transmembrane region" description="Helical" evidence="19">
    <location>
        <begin position="37"/>
        <end position="54"/>
    </location>
</feature>
<dbReference type="CDD" id="cd14265">
    <property type="entry name" value="UDPK_IM_like"/>
    <property type="match status" value="1"/>
</dbReference>
<dbReference type="EMBL" id="FONY01000021">
    <property type="protein sequence ID" value="SFF23077.1"/>
    <property type="molecule type" value="Genomic_DNA"/>
</dbReference>
<dbReference type="GO" id="GO:0008654">
    <property type="term" value="P:phospholipid biosynthetic process"/>
    <property type="evidence" value="ECO:0007669"/>
    <property type="project" value="UniProtKB-KW"/>
</dbReference>
<evidence type="ECO:0000256" key="3">
    <source>
        <dbReference type="ARBA" id="ARBA00022475"/>
    </source>
</evidence>
<feature type="binding site" evidence="18">
    <location>
        <position position="32"/>
    </location>
    <ligand>
        <name>a divalent metal cation</name>
        <dbReference type="ChEBI" id="CHEBI:60240"/>
    </ligand>
</feature>
<evidence type="ECO:0000256" key="14">
    <source>
        <dbReference type="ARBA" id="ARBA00023264"/>
    </source>
</evidence>
<evidence type="ECO:0000256" key="11">
    <source>
        <dbReference type="ARBA" id="ARBA00023098"/>
    </source>
</evidence>
<evidence type="ECO:0000313" key="21">
    <source>
        <dbReference type="Proteomes" id="UP000199513"/>
    </source>
</evidence>
<dbReference type="Pfam" id="PF01219">
    <property type="entry name" value="DAGK_prokar"/>
    <property type="match status" value="1"/>
</dbReference>
<keyword evidence="4" id="KW-0444">Lipid biosynthesis</keyword>
<evidence type="ECO:0000256" key="12">
    <source>
        <dbReference type="ARBA" id="ARBA00023136"/>
    </source>
</evidence>
<feature type="binding site" evidence="17">
    <location>
        <position position="80"/>
    </location>
    <ligand>
        <name>ATP</name>
        <dbReference type="ChEBI" id="CHEBI:30616"/>
    </ligand>
</feature>
<keyword evidence="18" id="KW-0460">Magnesium</keyword>
<dbReference type="GO" id="GO:0005886">
    <property type="term" value="C:plasma membrane"/>
    <property type="evidence" value="ECO:0007669"/>
    <property type="project" value="UniProtKB-SubCell"/>
</dbReference>
<comment type="cofactor">
    <cofactor evidence="18">
        <name>Mg(2+)</name>
        <dbReference type="ChEBI" id="CHEBI:18420"/>
    </cofactor>
    <text evidence="18">Mn(2+), Zn(2+), Cd(2+) and Co(2+) support activity to lesser extents.</text>
</comment>
<keyword evidence="14" id="KW-1208">Phospholipid metabolism</keyword>
<evidence type="ECO:0000256" key="15">
    <source>
        <dbReference type="PIRSR" id="PIRSR600829-1"/>
    </source>
</evidence>
<evidence type="ECO:0000256" key="13">
    <source>
        <dbReference type="ARBA" id="ARBA00023209"/>
    </source>
</evidence>
<feature type="binding site" evidence="18">
    <location>
        <position position="80"/>
    </location>
    <ligand>
        <name>a divalent metal cation</name>
        <dbReference type="ChEBI" id="CHEBI:60240"/>
    </ligand>
</feature>
<feature type="binding site" evidence="17">
    <location>
        <position position="32"/>
    </location>
    <ligand>
        <name>ATP</name>
        <dbReference type="ChEBI" id="CHEBI:30616"/>
    </ligand>
</feature>
<keyword evidence="21" id="KW-1185">Reference proteome</keyword>
<evidence type="ECO:0000313" key="20">
    <source>
        <dbReference type="EMBL" id="SFF23077.1"/>
    </source>
</evidence>
<dbReference type="Gene3D" id="1.10.287.3610">
    <property type="match status" value="1"/>
</dbReference>
<evidence type="ECO:0000256" key="17">
    <source>
        <dbReference type="PIRSR" id="PIRSR600829-3"/>
    </source>
</evidence>
<comment type="subcellular location">
    <subcellularLocation>
        <location evidence="1">Cell membrane</location>
        <topology evidence="1">Multi-pass membrane protein</topology>
    </subcellularLocation>
</comment>
<keyword evidence="8 20" id="KW-0418">Kinase</keyword>
<keyword evidence="12 19" id="KW-0472">Membrane</keyword>
<feature type="transmembrane region" description="Helical" evidence="19">
    <location>
        <begin position="6"/>
        <end position="25"/>
    </location>
</feature>
<feature type="binding site" evidence="16">
    <location>
        <position position="73"/>
    </location>
    <ligand>
        <name>substrate</name>
    </ligand>
</feature>
<dbReference type="GO" id="GO:0016301">
    <property type="term" value="F:kinase activity"/>
    <property type="evidence" value="ECO:0007669"/>
    <property type="project" value="UniProtKB-KW"/>
</dbReference>
<dbReference type="InterPro" id="IPR033717">
    <property type="entry name" value="UDPK"/>
</dbReference>
<dbReference type="STRING" id="1003.SAMN04488541_102118"/>
<evidence type="ECO:0000256" key="19">
    <source>
        <dbReference type="SAM" id="Phobius"/>
    </source>
</evidence>
<dbReference type="Proteomes" id="UP000199513">
    <property type="component" value="Unassembled WGS sequence"/>
</dbReference>
<comment type="similarity">
    <text evidence="2">Belongs to the bacterial diacylglycerol kinase family.</text>
</comment>
<feature type="binding site" evidence="17">
    <location>
        <begin position="98"/>
        <end position="99"/>
    </location>
    <ligand>
        <name>ATP</name>
        <dbReference type="ChEBI" id="CHEBI:30616"/>
    </ligand>
</feature>
<sequence>MSFLFKYGINLLKMLGSFIFAWRGIRITVKEENNMKVHAVAAVLVVGVAFFFQISMTDWAILLLVIGMVWTAEIFNSAFERLVDMVSPDFNPKAGIIKDMAAGAVLVSAIVAVVVGVLIFWKYVAAWVTSW</sequence>
<evidence type="ECO:0000256" key="4">
    <source>
        <dbReference type="ARBA" id="ARBA00022516"/>
    </source>
</evidence>
<evidence type="ECO:0000256" key="7">
    <source>
        <dbReference type="ARBA" id="ARBA00022741"/>
    </source>
</evidence>
<dbReference type="GO" id="GO:0005524">
    <property type="term" value="F:ATP binding"/>
    <property type="evidence" value="ECO:0007669"/>
    <property type="project" value="UniProtKB-KW"/>
</dbReference>
<accession>A0A1I2H274</accession>
<keyword evidence="10 19" id="KW-1133">Transmembrane helix</keyword>
<evidence type="ECO:0000256" key="9">
    <source>
        <dbReference type="ARBA" id="ARBA00022840"/>
    </source>
</evidence>
<evidence type="ECO:0000256" key="8">
    <source>
        <dbReference type="ARBA" id="ARBA00022777"/>
    </source>
</evidence>
<dbReference type="PANTHER" id="PTHR34299:SF1">
    <property type="entry name" value="DIACYLGLYCEROL KINASE"/>
    <property type="match status" value="1"/>
</dbReference>
<feature type="active site" description="Proton acceptor" evidence="15">
    <location>
        <position position="73"/>
    </location>
</feature>
<gene>
    <name evidence="20" type="ORF">SAMN04488541_102118</name>
</gene>
<keyword evidence="6 19" id="KW-0812">Transmembrane</keyword>
<keyword evidence="9 17" id="KW-0067">ATP-binding</keyword>
<evidence type="ECO:0000256" key="6">
    <source>
        <dbReference type="ARBA" id="ARBA00022692"/>
    </source>
</evidence>
<keyword evidence="7 17" id="KW-0547">Nucleotide-binding</keyword>
<dbReference type="OrthoDB" id="1493837at2"/>
<keyword evidence="18" id="KW-0479">Metal-binding</keyword>
<keyword evidence="13" id="KW-0594">Phospholipid biosynthesis</keyword>
<feature type="transmembrane region" description="Helical" evidence="19">
    <location>
        <begin position="100"/>
        <end position="121"/>
    </location>
</feature>
<evidence type="ECO:0000256" key="10">
    <source>
        <dbReference type="ARBA" id="ARBA00022989"/>
    </source>
</evidence>
<reference evidence="20 21" key="1">
    <citation type="submission" date="2016-10" db="EMBL/GenBank/DDBJ databases">
        <authorList>
            <person name="de Groot N.N."/>
        </authorList>
    </citation>
    <scope>NUCLEOTIDE SEQUENCE [LARGE SCALE GENOMIC DNA]</scope>
    <source>
        <strain>GEY</strain>
        <strain evidence="21">DSM 9560</strain>
    </source>
</reference>
<dbReference type="InterPro" id="IPR000829">
    <property type="entry name" value="DAGK"/>
</dbReference>
<dbReference type="GO" id="GO:0046872">
    <property type="term" value="F:metal ion binding"/>
    <property type="evidence" value="ECO:0007669"/>
    <property type="project" value="UniProtKB-KW"/>
</dbReference>
<evidence type="ECO:0000256" key="16">
    <source>
        <dbReference type="PIRSR" id="PIRSR600829-2"/>
    </source>
</evidence>
<keyword evidence="11" id="KW-0443">Lipid metabolism</keyword>
<evidence type="ECO:0000256" key="1">
    <source>
        <dbReference type="ARBA" id="ARBA00004651"/>
    </source>
</evidence>
<dbReference type="RefSeq" id="WP_091545765.1">
    <property type="nucleotide sequence ID" value="NZ_FONY01000021.1"/>
</dbReference>
<feature type="transmembrane region" description="Helical" evidence="19">
    <location>
        <begin position="60"/>
        <end position="79"/>
    </location>
</feature>
<dbReference type="AlphaFoldDB" id="A0A1I2H274"/>
<organism evidence="20 21">
    <name type="scientific">Thermoflexibacter ruber</name>
    <dbReference type="NCBI Taxonomy" id="1003"/>
    <lineage>
        <taxon>Bacteria</taxon>
        <taxon>Pseudomonadati</taxon>
        <taxon>Bacteroidota</taxon>
        <taxon>Cytophagia</taxon>
        <taxon>Cytophagales</taxon>
        <taxon>Thermoflexibacteraceae</taxon>
        <taxon>Thermoflexibacter</taxon>
    </lineage>
</organism>
<evidence type="ECO:0000256" key="5">
    <source>
        <dbReference type="ARBA" id="ARBA00022679"/>
    </source>
</evidence>